<dbReference type="AlphaFoldDB" id="A0A976BG80"/>
<dbReference type="GO" id="GO:0009253">
    <property type="term" value="P:peptidoglycan catabolic process"/>
    <property type="evidence" value="ECO:0007669"/>
    <property type="project" value="InterPro"/>
</dbReference>
<keyword evidence="5" id="KW-1035">Host cytoplasm</keyword>
<keyword evidence="4 7" id="KW-0378">Hydrolase</keyword>
<dbReference type="PANTHER" id="PTHR38107">
    <property type="match status" value="1"/>
</dbReference>
<sequence length="153" mass="16825">MTVAEFRALAVQVAAALARRFEGLYLRPYLCPAGVPTIGYGATRYLDGRAVTLKDPPITRVVAEVMLLDQVRTVYLPAVLRLCPGIDTPERLAAIIDFAFNLGAGNLKASTLRKRINAKRWADVPAEIRKWNRGGGRVLRGLVLRREAEAALI</sequence>
<gene>
    <name evidence="9" type="ORF">CO2235_90279</name>
    <name evidence="8" type="ORF">JTE92_18440</name>
</gene>
<dbReference type="GO" id="GO:0042742">
    <property type="term" value="P:defense response to bacterium"/>
    <property type="evidence" value="ECO:0007669"/>
    <property type="project" value="UniProtKB-KW"/>
</dbReference>
<evidence type="ECO:0000256" key="4">
    <source>
        <dbReference type="ARBA" id="ARBA00022801"/>
    </source>
</evidence>
<dbReference type="InterPro" id="IPR023347">
    <property type="entry name" value="Lysozyme_dom_sf"/>
</dbReference>
<keyword evidence="3 7" id="KW-0081">Bacteriolytic enzyme</keyword>
<comment type="similarity">
    <text evidence="7">Belongs to the glycosyl hydrolase 24 family.</text>
</comment>
<evidence type="ECO:0000256" key="5">
    <source>
        <dbReference type="ARBA" id="ARBA00023200"/>
    </source>
</evidence>
<dbReference type="GO" id="GO:0016998">
    <property type="term" value="P:cell wall macromolecule catabolic process"/>
    <property type="evidence" value="ECO:0007669"/>
    <property type="project" value="InterPro"/>
</dbReference>
<dbReference type="EMBL" id="OGUS01000131">
    <property type="protein sequence ID" value="SPC17405.1"/>
    <property type="molecule type" value="Genomic_DNA"/>
</dbReference>
<dbReference type="Gene3D" id="1.10.530.40">
    <property type="match status" value="1"/>
</dbReference>
<evidence type="ECO:0000256" key="6">
    <source>
        <dbReference type="ARBA" id="ARBA00023295"/>
    </source>
</evidence>
<dbReference type="EC" id="3.2.1.17" evidence="7"/>
<evidence type="ECO:0000256" key="7">
    <source>
        <dbReference type="RuleBase" id="RU003788"/>
    </source>
</evidence>
<dbReference type="InterPro" id="IPR023346">
    <property type="entry name" value="Lysozyme-like_dom_sf"/>
</dbReference>
<dbReference type="SUPFAM" id="SSF53955">
    <property type="entry name" value="Lysozyme-like"/>
    <property type="match status" value="1"/>
</dbReference>
<reference evidence="8 11" key="2">
    <citation type="submission" date="2021-02" db="EMBL/GenBank/DDBJ databases">
        <title>Complete Genome Sequence of Cupriavidus oxalaticus Strain Ox1, a Soil Oxalate-Degrading Species.</title>
        <authorList>
            <person name="Palmieri F."/>
            <person name="Udriet P."/>
            <person name="Deuasquier M."/>
            <person name="Beaudoing E."/>
            <person name="Johnson S.L."/>
            <person name="Davenport K.W."/>
            <person name="Chain P.S."/>
            <person name="Bindschedler S."/>
            <person name="Junier P."/>
        </authorList>
    </citation>
    <scope>NUCLEOTIDE SEQUENCE [LARGE SCALE GENOMIC DNA]</scope>
    <source>
        <strain evidence="8 11">Ox1</strain>
    </source>
</reference>
<evidence type="ECO:0000313" key="10">
    <source>
        <dbReference type="Proteomes" id="UP000256862"/>
    </source>
</evidence>
<dbReference type="HAMAP" id="MF_04110">
    <property type="entry name" value="ENDOLYSIN_T4"/>
    <property type="match status" value="1"/>
</dbReference>
<keyword evidence="11" id="KW-1185">Reference proteome</keyword>
<dbReference type="GO" id="GO:0003796">
    <property type="term" value="F:lysozyme activity"/>
    <property type="evidence" value="ECO:0007669"/>
    <property type="project" value="UniProtKB-EC"/>
</dbReference>
<evidence type="ECO:0000256" key="1">
    <source>
        <dbReference type="ARBA" id="ARBA00000632"/>
    </source>
</evidence>
<dbReference type="Proteomes" id="UP000256862">
    <property type="component" value="Chromosome CO2235"/>
</dbReference>
<dbReference type="InterPro" id="IPR033907">
    <property type="entry name" value="Endolysin_autolysin"/>
</dbReference>
<evidence type="ECO:0000313" key="9">
    <source>
        <dbReference type="EMBL" id="SPC17405.1"/>
    </source>
</evidence>
<organism evidence="9 10">
    <name type="scientific">Cupriavidus oxalaticus</name>
    <dbReference type="NCBI Taxonomy" id="96344"/>
    <lineage>
        <taxon>Bacteria</taxon>
        <taxon>Pseudomonadati</taxon>
        <taxon>Pseudomonadota</taxon>
        <taxon>Betaproteobacteria</taxon>
        <taxon>Burkholderiales</taxon>
        <taxon>Burkholderiaceae</taxon>
        <taxon>Cupriavidus</taxon>
    </lineage>
</organism>
<dbReference type="EMBL" id="CP069812">
    <property type="protein sequence ID" value="QRQ95433.1"/>
    <property type="molecule type" value="Genomic_DNA"/>
</dbReference>
<dbReference type="CDD" id="cd00737">
    <property type="entry name" value="lyz_endolysin_autolysin"/>
    <property type="match status" value="1"/>
</dbReference>
<keyword evidence="6 7" id="KW-0326">Glycosidase</keyword>
<protein>
    <recommendedName>
        <fullName evidence="7">Lysozyme</fullName>
        <ecNumber evidence="7">3.2.1.17</ecNumber>
    </recommendedName>
</protein>
<dbReference type="Pfam" id="PF00959">
    <property type="entry name" value="Phage_lysozyme"/>
    <property type="match status" value="1"/>
</dbReference>
<comment type="catalytic activity">
    <reaction evidence="1 7">
        <text>Hydrolysis of (1-&gt;4)-beta-linkages between N-acetylmuramic acid and N-acetyl-D-glucosamine residues in a peptidoglycan and between N-acetyl-D-glucosamine residues in chitodextrins.</text>
        <dbReference type="EC" id="3.2.1.17"/>
    </reaction>
</comment>
<keyword evidence="2 7" id="KW-0929">Antimicrobial</keyword>
<dbReference type="OrthoDB" id="8141296at2"/>
<dbReference type="GO" id="GO:0031640">
    <property type="term" value="P:killing of cells of another organism"/>
    <property type="evidence" value="ECO:0007669"/>
    <property type="project" value="UniProtKB-KW"/>
</dbReference>
<evidence type="ECO:0000313" key="11">
    <source>
        <dbReference type="Proteomes" id="UP000623307"/>
    </source>
</evidence>
<evidence type="ECO:0000313" key="8">
    <source>
        <dbReference type="EMBL" id="QRQ95433.1"/>
    </source>
</evidence>
<accession>A0A976BG80</accession>
<reference evidence="9 10" key="1">
    <citation type="submission" date="2018-01" db="EMBL/GenBank/DDBJ databases">
        <authorList>
            <person name="Clerissi C."/>
        </authorList>
    </citation>
    <scope>NUCLEOTIDE SEQUENCE [LARGE SCALE GENOMIC DNA]</scope>
    <source>
        <strain evidence="9">Cupriavidus oxalaticus LMG 2235</strain>
    </source>
</reference>
<evidence type="ECO:0000256" key="3">
    <source>
        <dbReference type="ARBA" id="ARBA00022638"/>
    </source>
</evidence>
<proteinExistence type="inferred from homology"/>
<dbReference type="InterPro" id="IPR051018">
    <property type="entry name" value="Bacteriophage_GH24"/>
</dbReference>
<evidence type="ECO:0000256" key="2">
    <source>
        <dbReference type="ARBA" id="ARBA00022529"/>
    </source>
</evidence>
<name>A0A976BG80_9BURK</name>
<dbReference type="Proteomes" id="UP000623307">
    <property type="component" value="Chromosome 2"/>
</dbReference>
<dbReference type="PANTHER" id="PTHR38107:SF3">
    <property type="entry name" value="LYSOZYME RRRD-RELATED"/>
    <property type="match status" value="1"/>
</dbReference>
<dbReference type="InterPro" id="IPR002196">
    <property type="entry name" value="Glyco_hydro_24"/>
</dbReference>
<dbReference type="InterPro" id="IPR034690">
    <property type="entry name" value="Endolysin_T4_type"/>
</dbReference>
<dbReference type="RefSeq" id="WP_063238579.1">
    <property type="nucleotide sequence ID" value="NZ_CP069810.1"/>
</dbReference>
<dbReference type="GeneID" id="303491534"/>